<dbReference type="Gene3D" id="3.30.1220.10">
    <property type="entry name" value="CobW-like, C-terminal domain"/>
    <property type="match status" value="1"/>
</dbReference>
<dbReference type="SUPFAM" id="SSF52540">
    <property type="entry name" value="P-loop containing nucleoside triphosphate hydrolases"/>
    <property type="match status" value="1"/>
</dbReference>
<dbReference type="Pfam" id="PF02492">
    <property type="entry name" value="cobW"/>
    <property type="match status" value="1"/>
</dbReference>
<dbReference type="AlphaFoldDB" id="A0A6C1KKD3"/>
<dbReference type="GO" id="GO:0000166">
    <property type="term" value="F:nucleotide binding"/>
    <property type="evidence" value="ECO:0007669"/>
    <property type="project" value="UniProtKB-KW"/>
</dbReference>
<evidence type="ECO:0000256" key="3">
    <source>
        <dbReference type="ARBA" id="ARBA00023186"/>
    </source>
</evidence>
<dbReference type="InterPro" id="IPR051316">
    <property type="entry name" value="Zinc-reg_GTPase_activator"/>
</dbReference>
<keyword evidence="2" id="KW-0378">Hydrolase</keyword>
<dbReference type="SUPFAM" id="SSF90002">
    <property type="entry name" value="Hypothetical protein YjiA, C-terminal domain"/>
    <property type="match status" value="1"/>
</dbReference>
<dbReference type="EMBL" id="VAUP01000004">
    <property type="protein sequence ID" value="TLX44700.1"/>
    <property type="molecule type" value="Genomic_DNA"/>
</dbReference>
<comment type="function">
    <text evidence="5">Zinc chaperone that directly transfers zinc cofactor to target proteins, thereby activating them. Zinc is transferred from the CXCC motif in the GTPase domain to the zinc binding site in target proteins in a process requiring GTP hydrolysis.</text>
</comment>
<reference evidence="8 9" key="1">
    <citation type="submission" date="2019-05" db="EMBL/GenBank/DDBJ databases">
        <authorList>
            <person name="Zhou X."/>
        </authorList>
    </citation>
    <scope>NUCLEOTIDE SEQUENCE [LARGE SCALE GENOMIC DNA]</scope>
    <source>
        <strain evidence="8 9">DSM 432</strain>
    </source>
</reference>
<evidence type="ECO:0000256" key="1">
    <source>
        <dbReference type="ARBA" id="ARBA00022741"/>
    </source>
</evidence>
<dbReference type="InterPro" id="IPR011629">
    <property type="entry name" value="CobW-like_C"/>
</dbReference>
<dbReference type="Proteomes" id="UP000305131">
    <property type="component" value="Unassembled WGS sequence"/>
</dbReference>
<accession>A0A6C1KKD3</accession>
<dbReference type="SMART" id="SM00833">
    <property type="entry name" value="CobW_C"/>
    <property type="match status" value="1"/>
</dbReference>
<evidence type="ECO:0000313" key="8">
    <source>
        <dbReference type="EMBL" id="TLX44700.1"/>
    </source>
</evidence>
<proteinExistence type="inferred from homology"/>
<gene>
    <name evidence="8" type="ORF">FBQ73_01170</name>
</gene>
<dbReference type="InterPro" id="IPR027417">
    <property type="entry name" value="P-loop_NTPase"/>
</dbReference>
<dbReference type="PANTHER" id="PTHR13748">
    <property type="entry name" value="COBW-RELATED"/>
    <property type="match status" value="1"/>
</dbReference>
<evidence type="ECO:0000256" key="6">
    <source>
        <dbReference type="ARBA" id="ARBA00049117"/>
    </source>
</evidence>
<evidence type="ECO:0000256" key="4">
    <source>
        <dbReference type="ARBA" id="ARBA00034320"/>
    </source>
</evidence>
<dbReference type="GO" id="GO:0016787">
    <property type="term" value="F:hydrolase activity"/>
    <property type="evidence" value="ECO:0007669"/>
    <property type="project" value="UniProtKB-KW"/>
</dbReference>
<dbReference type="RefSeq" id="WP_138397702.1">
    <property type="nucleotide sequence ID" value="NZ_JBAFVI010000009.1"/>
</dbReference>
<keyword evidence="3" id="KW-0143">Chaperone</keyword>
<evidence type="ECO:0000256" key="2">
    <source>
        <dbReference type="ARBA" id="ARBA00022801"/>
    </source>
</evidence>
<feature type="domain" description="CobW C-terminal" evidence="7">
    <location>
        <begin position="222"/>
        <end position="316"/>
    </location>
</feature>
<dbReference type="InterPro" id="IPR003495">
    <property type="entry name" value="CobW/HypB/UreG_nucleotide-bd"/>
</dbReference>
<dbReference type="InterPro" id="IPR036627">
    <property type="entry name" value="CobW-likC_sf"/>
</dbReference>
<evidence type="ECO:0000259" key="7">
    <source>
        <dbReference type="SMART" id="SM00833"/>
    </source>
</evidence>
<dbReference type="GO" id="GO:0005737">
    <property type="term" value="C:cytoplasm"/>
    <property type="evidence" value="ECO:0007669"/>
    <property type="project" value="TreeGrafter"/>
</dbReference>
<keyword evidence="1" id="KW-0547">Nucleotide-binding</keyword>
<comment type="caution">
    <text evidence="8">The sequence shown here is derived from an EMBL/GenBank/DDBJ whole genome shotgun (WGS) entry which is preliminary data.</text>
</comment>
<dbReference type="Pfam" id="PF07683">
    <property type="entry name" value="CobW_C"/>
    <property type="match status" value="1"/>
</dbReference>
<dbReference type="CDD" id="cd03112">
    <property type="entry name" value="CobW-like"/>
    <property type="match status" value="1"/>
</dbReference>
<protein>
    <submittedName>
        <fullName evidence="8">GTP-binding protein</fullName>
    </submittedName>
</protein>
<evidence type="ECO:0000256" key="5">
    <source>
        <dbReference type="ARBA" id="ARBA00045658"/>
    </source>
</evidence>
<organism evidence="8 9">
    <name type="scientific">Xanthobacter autotrophicus</name>
    <dbReference type="NCBI Taxonomy" id="280"/>
    <lineage>
        <taxon>Bacteria</taxon>
        <taxon>Pseudomonadati</taxon>
        <taxon>Pseudomonadota</taxon>
        <taxon>Alphaproteobacteria</taxon>
        <taxon>Hyphomicrobiales</taxon>
        <taxon>Xanthobacteraceae</taxon>
        <taxon>Xanthobacter</taxon>
    </lineage>
</organism>
<comment type="similarity">
    <text evidence="4">Belongs to the SIMIBI class G3E GTPase family. ZNG1 subfamily.</text>
</comment>
<dbReference type="Gene3D" id="3.40.50.300">
    <property type="entry name" value="P-loop containing nucleotide triphosphate hydrolases"/>
    <property type="match status" value="1"/>
</dbReference>
<dbReference type="PANTHER" id="PTHR13748:SF62">
    <property type="entry name" value="COBW DOMAIN-CONTAINING PROTEIN"/>
    <property type="match status" value="1"/>
</dbReference>
<dbReference type="GeneID" id="95772072"/>
<name>A0A6C1KKD3_XANAU</name>
<evidence type="ECO:0000313" key="9">
    <source>
        <dbReference type="Proteomes" id="UP000305131"/>
    </source>
</evidence>
<dbReference type="OrthoDB" id="9808822at2"/>
<comment type="catalytic activity">
    <reaction evidence="6">
        <text>GTP + H2O = GDP + phosphate + H(+)</text>
        <dbReference type="Rhea" id="RHEA:19669"/>
        <dbReference type="ChEBI" id="CHEBI:15377"/>
        <dbReference type="ChEBI" id="CHEBI:15378"/>
        <dbReference type="ChEBI" id="CHEBI:37565"/>
        <dbReference type="ChEBI" id="CHEBI:43474"/>
        <dbReference type="ChEBI" id="CHEBI:58189"/>
    </reaction>
    <physiologicalReaction direction="left-to-right" evidence="6">
        <dbReference type="Rhea" id="RHEA:19670"/>
    </physiologicalReaction>
</comment>
<sequence>MDRISATILTGFLGSGKTTLLNTLLEASPGERIFVIVNEYGEVGIDGKLIVETQDDVVELNNGCICCTVRGDLIAAMQGLLASGRAVDRIIIETSGLADPAPVIQSFMLDEVLRQRIQLDAIVTVVDARHVADQLALDEAREQICFADVLLLNKIDLADEASLAATQDMLHRLNPLARIIRTHTCDVPRAAVLDLRAFDLRNVLAIDPDILADHAHEHDESIGCVALRERVPLDPAAFNIWLNRLVQAAGKDLFRIKGVLNFADEPRRYVFHGVHMTLEGRPGRVWRAGETRLSEIVFIGRNLDAEMLRHGLDACRQEPAVERAARAALAG</sequence>